<keyword evidence="2" id="KW-1185">Reference proteome</keyword>
<proteinExistence type="predicted"/>
<organism evidence="1 2">
    <name type="scientific">Botryosphaeria dothidea</name>
    <dbReference type="NCBI Taxonomy" id="55169"/>
    <lineage>
        <taxon>Eukaryota</taxon>
        <taxon>Fungi</taxon>
        <taxon>Dikarya</taxon>
        <taxon>Ascomycota</taxon>
        <taxon>Pezizomycotina</taxon>
        <taxon>Dothideomycetes</taxon>
        <taxon>Dothideomycetes incertae sedis</taxon>
        <taxon>Botryosphaeriales</taxon>
        <taxon>Botryosphaeriaceae</taxon>
        <taxon>Botryosphaeria</taxon>
    </lineage>
</organism>
<sequence length="99" mass="11176">MAIAEIRMDMQCTERLCEAERASEYAYLQAAEQNNNCQRYLRDLVATLFEEECRESQKVLLMSAVTQLCLLLLLRTQRLITKPGVCLGTDDAGVDLTGD</sequence>
<evidence type="ECO:0000313" key="1">
    <source>
        <dbReference type="EMBL" id="KAF4313038.1"/>
    </source>
</evidence>
<gene>
    <name evidence="1" type="ORF">GTA08_BOTSDO00423</name>
</gene>
<evidence type="ECO:0000313" key="2">
    <source>
        <dbReference type="Proteomes" id="UP000572817"/>
    </source>
</evidence>
<dbReference type="AlphaFoldDB" id="A0A8H4J8Q3"/>
<dbReference type="EMBL" id="WWBZ02000001">
    <property type="protein sequence ID" value="KAF4313038.1"/>
    <property type="molecule type" value="Genomic_DNA"/>
</dbReference>
<reference evidence="1" key="1">
    <citation type="submission" date="2020-04" db="EMBL/GenBank/DDBJ databases">
        <title>Genome Assembly and Annotation of Botryosphaeria dothidea sdau 11-99, a Latent Pathogen of Apple Fruit Ring Rot in China.</title>
        <authorList>
            <person name="Yu C."/>
            <person name="Diao Y."/>
            <person name="Lu Q."/>
            <person name="Zhao J."/>
            <person name="Cui S."/>
            <person name="Peng C."/>
            <person name="He B."/>
            <person name="Liu H."/>
        </authorList>
    </citation>
    <scope>NUCLEOTIDE SEQUENCE [LARGE SCALE GENOMIC DNA]</scope>
    <source>
        <strain evidence="1">Sdau11-99</strain>
    </source>
</reference>
<dbReference type="Proteomes" id="UP000572817">
    <property type="component" value="Unassembled WGS sequence"/>
</dbReference>
<name>A0A8H4J8Q3_9PEZI</name>
<comment type="caution">
    <text evidence="1">The sequence shown here is derived from an EMBL/GenBank/DDBJ whole genome shotgun (WGS) entry which is preliminary data.</text>
</comment>
<accession>A0A8H4J8Q3</accession>
<dbReference type="OrthoDB" id="3945418at2759"/>
<protein>
    <submittedName>
        <fullName evidence="1">Transcription factor</fullName>
    </submittedName>
</protein>